<dbReference type="Proteomes" id="UP000515153">
    <property type="component" value="Unplaced"/>
</dbReference>
<evidence type="ECO:0000259" key="2">
    <source>
        <dbReference type="Pfam" id="PF20253"/>
    </source>
</evidence>
<dbReference type="AlphaFoldDB" id="A0A6P8BAV2"/>
<organism evidence="3 4">
    <name type="scientific">Pyricularia grisea</name>
    <name type="common">Crabgrass-specific blast fungus</name>
    <name type="synonym">Magnaporthe grisea</name>
    <dbReference type="NCBI Taxonomy" id="148305"/>
    <lineage>
        <taxon>Eukaryota</taxon>
        <taxon>Fungi</taxon>
        <taxon>Dikarya</taxon>
        <taxon>Ascomycota</taxon>
        <taxon>Pezizomycotina</taxon>
        <taxon>Sordariomycetes</taxon>
        <taxon>Sordariomycetidae</taxon>
        <taxon>Magnaporthales</taxon>
        <taxon>Pyriculariaceae</taxon>
        <taxon>Pyricularia</taxon>
    </lineage>
</organism>
<evidence type="ECO:0000256" key="1">
    <source>
        <dbReference type="SAM" id="MobiDB-lite"/>
    </source>
</evidence>
<dbReference type="PIRSF" id="PIRSF028035">
    <property type="entry name" value="UCP028035"/>
    <property type="match status" value="1"/>
</dbReference>
<sequence length="1022" mass="114895">MADLDSYLAYKRETKYLVFWLLHTSNSIITTKAPREPNLEPNTTGQVTVATLVSLANLISQYTKRTPTIVLRVFRTVISARKATCVQYARLAAQNPDDVSLARGNASHRHFNEALEAAYLALGGEDRLKATASEEHGDYDVEDLERMVFSNSFSALSVEGSDQNSGTESEAVKSTVPIRKQQRKPGKGRRGRRAGRIKGGRHELSHRKGNKVRLLNQAKLEWSACFTNVAWNHLALEGISVDGFGIISDDDSHISIEYIMAVSCLAEEWCHLRSWLNMVWFRASHGSLNNAVAGVITKVAFSIQKQTELAIFVDFQGRDSYKSVLEALNSGRNGLSLDKGHFLNTSDRQDLKEQCLAHTYKYLMDFIADYQKTRTGKPTKPMLREIGSWNPAACLSSFTRPQRLKWRRAYTINWLYDLVNTYAYPVMKAQGSTAEVKLEDIDWSINGPWNPTTSNQRRLYGLNEFAAAVTTLAMQKEGTDVSSRIPSSLVFQLQIIVDSLTVSYGWMNLDLKDTQAQYSLQPPRTGMSNIFSFIFGEPRTPGCGCGTKSVSGTQDGAYDLYNLAAQEHPSRFAQTKPLKLLYQTIVDMNNFLGKFWPDDNHNATMAGIHTSRFSNVVESGLCALWEYSPALCGTGLAEALDYSHNASLLMLNKAIEVVCLMHIYNKVRQTGHLAQPIDVFEVLQVTFPGVYRDVGGVPPTKGPFGASMWQQMVQTEKRGCKRAQPFPSNTFNVDKLLVPQPDGYFDNSTLLYALRSVEWDPCRVADHDLPLYSSLRRYRRVDRWSRTKAAENLAEKESSAARERVAAVTEEEIRAISSLKSTFGARSWLDLPPYKTGPKDTENRNEQENLTRSFEQGFLAHKWKPELDNSKAPGRDRRTRHETMLARIECDIYNEICGGAPILGLNLPRITVTLMKLFGTMEDALSAARNKTWAAARMKHVSSDCDACCKKQRLALARYVLDATDDEECLNIVAKVFERPELEDLADAGFWNFDLDMTDFYDMHLCGCMRKSSLSGFVYFAS</sequence>
<dbReference type="PANTHER" id="PTHR38795">
    <property type="entry name" value="DUF6604 DOMAIN-CONTAINING PROTEIN"/>
    <property type="match status" value="1"/>
</dbReference>
<protein>
    <recommendedName>
        <fullName evidence="2">DUF6604 domain-containing protein</fullName>
    </recommendedName>
</protein>
<dbReference type="InterPro" id="IPR046539">
    <property type="entry name" value="DUF6604"/>
</dbReference>
<gene>
    <name evidence="4" type="ORF">PgNI_04420</name>
</gene>
<dbReference type="KEGG" id="pgri:PgNI_04420"/>
<reference evidence="4" key="1">
    <citation type="journal article" date="2019" name="Mol. Biol. Evol.">
        <title>Blast fungal genomes show frequent chromosomal changes, gene gains and losses, and effector gene turnover.</title>
        <authorList>
            <person name="Gomez Luciano L.B."/>
            <person name="Jason Tsai I."/>
            <person name="Chuma I."/>
            <person name="Tosa Y."/>
            <person name="Chen Y.H."/>
            <person name="Li J.Y."/>
            <person name="Li M.Y."/>
            <person name="Jade Lu M.Y."/>
            <person name="Nakayashiki H."/>
            <person name="Li W.H."/>
        </authorList>
    </citation>
    <scope>NUCLEOTIDE SEQUENCE</scope>
    <source>
        <strain evidence="4">NI907</strain>
    </source>
</reference>
<accession>A0A6P8BAV2</accession>
<evidence type="ECO:0000313" key="4">
    <source>
        <dbReference type="RefSeq" id="XP_030984318.1"/>
    </source>
</evidence>
<feature type="region of interest" description="Disordered" evidence="1">
    <location>
        <begin position="158"/>
        <end position="202"/>
    </location>
</feature>
<dbReference type="GeneID" id="41959376"/>
<dbReference type="PANTHER" id="PTHR38795:SF1">
    <property type="entry name" value="DUF6604 DOMAIN-CONTAINING PROTEIN"/>
    <property type="match status" value="1"/>
</dbReference>
<reference evidence="4" key="2">
    <citation type="submission" date="2019-10" db="EMBL/GenBank/DDBJ databases">
        <authorList>
            <consortium name="NCBI Genome Project"/>
        </authorList>
    </citation>
    <scope>NUCLEOTIDE SEQUENCE</scope>
    <source>
        <strain evidence="4">NI907</strain>
    </source>
</reference>
<feature type="domain" description="DUF6604" evidence="2">
    <location>
        <begin position="9"/>
        <end position="312"/>
    </location>
</feature>
<dbReference type="RefSeq" id="XP_030984318.1">
    <property type="nucleotide sequence ID" value="XM_031124467.1"/>
</dbReference>
<reference evidence="4" key="3">
    <citation type="submission" date="2025-08" db="UniProtKB">
        <authorList>
            <consortium name="RefSeq"/>
        </authorList>
    </citation>
    <scope>IDENTIFICATION</scope>
    <source>
        <strain evidence="4">NI907</strain>
    </source>
</reference>
<evidence type="ECO:0000313" key="3">
    <source>
        <dbReference type="Proteomes" id="UP000515153"/>
    </source>
</evidence>
<feature type="compositionally biased region" description="Polar residues" evidence="1">
    <location>
        <begin position="158"/>
        <end position="168"/>
    </location>
</feature>
<dbReference type="InterPro" id="IPR016864">
    <property type="entry name" value="UCP028035"/>
</dbReference>
<feature type="compositionally biased region" description="Basic residues" evidence="1">
    <location>
        <begin position="180"/>
        <end position="202"/>
    </location>
</feature>
<name>A0A6P8BAV2_PYRGI</name>
<dbReference type="Pfam" id="PF20253">
    <property type="entry name" value="DUF6604"/>
    <property type="match status" value="1"/>
</dbReference>
<proteinExistence type="predicted"/>
<keyword evidence="3" id="KW-1185">Reference proteome</keyword>